<reference evidence="2" key="1">
    <citation type="submission" date="2020-10" db="EMBL/GenBank/DDBJ databases">
        <title>Connecting structure to function with the recovery of over 1000 high-quality activated sludge metagenome-assembled genomes encoding full-length rRNA genes using long-read sequencing.</title>
        <authorList>
            <person name="Singleton C.M."/>
            <person name="Petriglieri F."/>
            <person name="Kristensen J.M."/>
            <person name="Kirkegaard R.H."/>
            <person name="Michaelsen T.Y."/>
            <person name="Andersen M.H."/>
            <person name="Karst S.M."/>
            <person name="Dueholm M.S."/>
            <person name="Nielsen P.H."/>
            <person name="Albertsen M."/>
        </authorList>
    </citation>
    <scope>NUCLEOTIDE SEQUENCE</scope>
    <source>
        <strain evidence="2">EsbW_18-Q3-R4-48_MAXAC.044</strain>
    </source>
</reference>
<feature type="region of interest" description="Disordered" evidence="1">
    <location>
        <begin position="33"/>
        <end position="77"/>
    </location>
</feature>
<comment type="caution">
    <text evidence="2">The sequence shown here is derived from an EMBL/GenBank/DDBJ whole genome shotgun (WGS) entry which is preliminary data.</text>
</comment>
<gene>
    <name evidence="2" type="ORF">IPJ48_13630</name>
</gene>
<proteinExistence type="predicted"/>
<dbReference type="EMBL" id="JADJNC010000022">
    <property type="protein sequence ID" value="MBK7424040.1"/>
    <property type="molecule type" value="Genomic_DNA"/>
</dbReference>
<name>A0A9D7IDG2_9RHOO</name>
<protein>
    <submittedName>
        <fullName evidence="2">Uncharacterized protein</fullName>
    </submittedName>
</protein>
<dbReference type="Proteomes" id="UP000886602">
    <property type="component" value="Unassembled WGS sequence"/>
</dbReference>
<evidence type="ECO:0000313" key="2">
    <source>
        <dbReference type="EMBL" id="MBK7424040.1"/>
    </source>
</evidence>
<evidence type="ECO:0000313" key="3">
    <source>
        <dbReference type="Proteomes" id="UP000886602"/>
    </source>
</evidence>
<accession>A0A9D7IDG2</accession>
<sequence length="77" mass="8683">MSQSNFAIYDYIVRELAPTKHDSHEAPITIVCEPPGMLDGSPARGTISQKSQKARTPLEKRDARRRRCSYLPRANTP</sequence>
<dbReference type="AlphaFoldDB" id="A0A9D7IDG2"/>
<organism evidence="2 3">
    <name type="scientific">Candidatus Propionivibrio dominans</name>
    <dbReference type="NCBI Taxonomy" id="2954373"/>
    <lineage>
        <taxon>Bacteria</taxon>
        <taxon>Pseudomonadati</taxon>
        <taxon>Pseudomonadota</taxon>
        <taxon>Betaproteobacteria</taxon>
        <taxon>Rhodocyclales</taxon>
        <taxon>Rhodocyclaceae</taxon>
        <taxon>Propionivibrio</taxon>
    </lineage>
</organism>
<evidence type="ECO:0000256" key="1">
    <source>
        <dbReference type="SAM" id="MobiDB-lite"/>
    </source>
</evidence>